<sequence>MRSFQHTHKTKRKKKRKTKAKGKQTRTVMRTTIKKKPRKITSSIQPNHCNHLSKLYTKWENLHNIIFNHVETLSTSEIEDLQKKAADTIIKKDLDITPTGNYNSYNRFLQSIKKCNDIKVLKKMKQFLMQIQTGDTIQFSDIKHEIGTCKYKDRCYRDNKIHKSLYHNEDDFTLVLIELLLSRIHSLET</sequence>
<protein>
    <submittedName>
        <fullName evidence="2">Uncharacterized protein</fullName>
    </submittedName>
</protein>
<reference evidence="2" key="1">
    <citation type="journal article" date="2019" name="Philos. Trans. R. Soc. Lond., B, Biol. Sci.">
        <title>Targeted metagenomic recovery of four divergent viruses reveals shared and distinctive characteristics of giant viruses of marine eukaryotes.</title>
        <authorList>
            <person name="Needham D.M."/>
            <person name="Poirier C."/>
            <person name="Hehenberger E."/>
            <person name="Jimenez V."/>
            <person name="Swalwell J.E."/>
            <person name="Santoro A.E."/>
            <person name="Worden A.Z."/>
        </authorList>
    </citation>
    <scope>NUCLEOTIDE SEQUENCE</scope>
    <source>
        <strain evidence="2">OPacV-421</strain>
    </source>
</reference>
<dbReference type="EMBL" id="MN448297">
    <property type="protein sequence ID" value="QFG75053.1"/>
    <property type="molecule type" value="Genomic_DNA"/>
</dbReference>
<name>A0A5J6VM35_9VIRU</name>
<evidence type="ECO:0000313" key="2">
    <source>
        <dbReference type="EMBL" id="QFG75053.1"/>
    </source>
</evidence>
<accession>A0A5J6VM35</accession>
<feature type="compositionally biased region" description="Basic residues" evidence="1">
    <location>
        <begin position="1"/>
        <end position="24"/>
    </location>
</feature>
<feature type="region of interest" description="Disordered" evidence="1">
    <location>
        <begin position="1"/>
        <end position="27"/>
    </location>
</feature>
<evidence type="ECO:0000256" key="1">
    <source>
        <dbReference type="SAM" id="MobiDB-lite"/>
    </source>
</evidence>
<organism evidence="2">
    <name type="scientific">Megaviridae environmental sample</name>
    <dbReference type="NCBI Taxonomy" id="1737588"/>
    <lineage>
        <taxon>Viruses</taxon>
        <taxon>Varidnaviria</taxon>
        <taxon>Bamfordvirae</taxon>
        <taxon>Nucleocytoviricota</taxon>
        <taxon>Megaviricetes</taxon>
        <taxon>Imitervirales</taxon>
        <taxon>Mimiviridae</taxon>
        <taxon>environmental samples</taxon>
    </lineage>
</organism>
<proteinExistence type="predicted"/>